<dbReference type="Proteomes" id="UP000261284">
    <property type="component" value="Unassembled WGS sequence"/>
</dbReference>
<proteinExistence type="predicted"/>
<evidence type="ECO:0000313" key="1">
    <source>
        <dbReference type="EMBL" id="RFM26269.1"/>
    </source>
</evidence>
<protein>
    <submittedName>
        <fullName evidence="1">Uncharacterized protein</fullName>
    </submittedName>
</protein>
<reference evidence="1 2" key="1">
    <citation type="submission" date="2018-08" db="EMBL/GenBank/DDBJ databases">
        <title>Chitinophagaceae sp. K23C18032701, a novel bacterium isolated from forest soil.</title>
        <authorList>
            <person name="Wang C."/>
        </authorList>
    </citation>
    <scope>NUCLEOTIDE SEQUENCE [LARGE SCALE GENOMIC DNA]</scope>
    <source>
        <strain evidence="1 2">K23C18032701</strain>
    </source>
</reference>
<organism evidence="1 2">
    <name type="scientific">Deminuibacter soli</name>
    <dbReference type="NCBI Taxonomy" id="2291815"/>
    <lineage>
        <taxon>Bacteria</taxon>
        <taxon>Pseudomonadati</taxon>
        <taxon>Bacteroidota</taxon>
        <taxon>Chitinophagia</taxon>
        <taxon>Chitinophagales</taxon>
        <taxon>Chitinophagaceae</taxon>
        <taxon>Deminuibacter</taxon>
    </lineage>
</organism>
<name>A0A3E1NE75_9BACT</name>
<sequence>MDKMLHLLQHCHHPDTEMGFISSGMLAEINHQLAAITENDRKTRTEILVTDLVFSVVVDFLKQHPQNAAGMLEAIAQSSKASCTLLGFQFNAFKKLNELQQLQHLFALAPRKPRRLSETVSRLCWTGKGRLEELAHQLLQRRLIKNKSAIFNCFSQADNLVLVKWDFDKKSHLAHLLHQLYNHGFITVAFNKGYFSCAEKQFVSFAGTRLQKNSLKKLSSFVINQPEKYTTVIHDVAEILQAITPRHQRTIDAL</sequence>
<accession>A0A3E1NE75</accession>
<evidence type="ECO:0000313" key="2">
    <source>
        <dbReference type="Proteomes" id="UP000261284"/>
    </source>
</evidence>
<dbReference type="EMBL" id="QTJU01000010">
    <property type="protein sequence ID" value="RFM26269.1"/>
    <property type="molecule type" value="Genomic_DNA"/>
</dbReference>
<comment type="caution">
    <text evidence="1">The sequence shown here is derived from an EMBL/GenBank/DDBJ whole genome shotgun (WGS) entry which is preliminary data.</text>
</comment>
<dbReference type="AlphaFoldDB" id="A0A3E1NE75"/>
<gene>
    <name evidence="1" type="ORF">DXN05_20375</name>
</gene>
<keyword evidence="2" id="KW-1185">Reference proteome</keyword>